<protein>
    <submittedName>
        <fullName evidence="3">Transmembrane protein</fullName>
    </submittedName>
</protein>
<dbReference type="Pfam" id="PF09933">
    <property type="entry name" value="DUF2165"/>
    <property type="match status" value="1"/>
</dbReference>
<keyword evidence="2" id="KW-0732">Signal</keyword>
<feature type="transmembrane region" description="Helical" evidence="1">
    <location>
        <begin position="64"/>
        <end position="84"/>
    </location>
</feature>
<dbReference type="AlphaFoldDB" id="A0A0W0WNZ6"/>
<keyword evidence="1 3" id="KW-0812">Transmembrane</keyword>
<evidence type="ECO:0000256" key="2">
    <source>
        <dbReference type="SAM" id="SignalP"/>
    </source>
</evidence>
<reference evidence="3 4" key="1">
    <citation type="submission" date="2015-11" db="EMBL/GenBank/DDBJ databases">
        <title>Genomic analysis of 38 Legionella species identifies large and diverse effector repertoires.</title>
        <authorList>
            <person name="Burstein D."/>
            <person name="Amaro F."/>
            <person name="Zusman T."/>
            <person name="Lifshitz Z."/>
            <person name="Cohen O."/>
            <person name="Gilbert J.A."/>
            <person name="Pupko T."/>
            <person name="Shuman H.A."/>
            <person name="Segal G."/>
        </authorList>
    </citation>
    <scope>NUCLEOTIDE SEQUENCE [LARGE SCALE GENOMIC DNA]</scope>
    <source>
        <strain evidence="3 4">Bercovier 4</strain>
    </source>
</reference>
<feature type="transmembrane region" description="Helical" evidence="1">
    <location>
        <begin position="104"/>
        <end position="123"/>
    </location>
</feature>
<dbReference type="STRING" id="454.Lisr_0213"/>
<proteinExistence type="predicted"/>
<evidence type="ECO:0000256" key="1">
    <source>
        <dbReference type="SAM" id="Phobius"/>
    </source>
</evidence>
<dbReference type="OrthoDB" id="7618855at2"/>
<dbReference type="RefSeq" id="WP_058500603.1">
    <property type="nucleotide sequence ID" value="NZ_CAAAJA010000005.1"/>
</dbReference>
<feature type="signal peptide" evidence="2">
    <location>
        <begin position="1"/>
        <end position="24"/>
    </location>
</feature>
<feature type="transmembrane region" description="Helical" evidence="1">
    <location>
        <begin position="143"/>
        <end position="159"/>
    </location>
</feature>
<evidence type="ECO:0000313" key="3">
    <source>
        <dbReference type="EMBL" id="KTD34035.1"/>
    </source>
</evidence>
<dbReference type="Proteomes" id="UP000054761">
    <property type="component" value="Unassembled WGS sequence"/>
</dbReference>
<dbReference type="InterPro" id="IPR018681">
    <property type="entry name" value="DUF2165_transmembrane"/>
</dbReference>
<sequence length="177" mass="19844">MLIRTSKILLVAAIAFYASLTAFSNITDYATNFSAVQKVFMMKEVLPGTTITYRAINAPVIHHLGYIFIIFMESLTAILCWIGVWKLSRAVKQPAFIFNEAKEVAIAGLTIGFLTWQVTFMSIGSEWFGMWMSPQLNEAVNTAFRIFIMILAVLIYLVHKDGEISGHVKKPDVNTEA</sequence>
<name>A0A0W0WNZ6_9GAMM</name>
<dbReference type="PATRIC" id="fig|454.4.peg.222"/>
<keyword evidence="1" id="KW-0472">Membrane</keyword>
<gene>
    <name evidence="3" type="ORF">Lisr_0213</name>
</gene>
<accession>A0A0W0WNZ6</accession>
<keyword evidence="4" id="KW-1185">Reference proteome</keyword>
<dbReference type="EMBL" id="LNYH01000005">
    <property type="protein sequence ID" value="KTD34035.1"/>
    <property type="molecule type" value="Genomic_DNA"/>
</dbReference>
<feature type="chain" id="PRO_5006915626" evidence="2">
    <location>
        <begin position="25"/>
        <end position="177"/>
    </location>
</feature>
<keyword evidence="1" id="KW-1133">Transmembrane helix</keyword>
<evidence type="ECO:0000313" key="4">
    <source>
        <dbReference type="Proteomes" id="UP000054761"/>
    </source>
</evidence>
<comment type="caution">
    <text evidence="3">The sequence shown here is derived from an EMBL/GenBank/DDBJ whole genome shotgun (WGS) entry which is preliminary data.</text>
</comment>
<organism evidence="3 4">
    <name type="scientific">Legionella israelensis</name>
    <dbReference type="NCBI Taxonomy" id="454"/>
    <lineage>
        <taxon>Bacteria</taxon>
        <taxon>Pseudomonadati</taxon>
        <taxon>Pseudomonadota</taxon>
        <taxon>Gammaproteobacteria</taxon>
        <taxon>Legionellales</taxon>
        <taxon>Legionellaceae</taxon>
        <taxon>Legionella</taxon>
    </lineage>
</organism>